<accession>A0A4U8UQ92</accession>
<feature type="region of interest" description="Disordered" evidence="1">
    <location>
        <begin position="745"/>
        <end position="780"/>
    </location>
</feature>
<comment type="caution">
    <text evidence="2">The sequence shown here is derived from an EMBL/GenBank/DDBJ whole genome shotgun (WGS) entry which is preliminary data.</text>
</comment>
<dbReference type="OrthoDB" id="297496at2759"/>
<feature type="compositionally biased region" description="Polar residues" evidence="1">
    <location>
        <begin position="811"/>
        <end position="830"/>
    </location>
</feature>
<dbReference type="Proteomes" id="UP000298663">
    <property type="component" value="Chromosome X"/>
</dbReference>
<reference evidence="2 3" key="1">
    <citation type="journal article" date="2015" name="Genome Biol.">
        <title>Comparative genomics of Steinernema reveals deeply conserved gene regulatory networks.</title>
        <authorList>
            <person name="Dillman A.R."/>
            <person name="Macchietto M."/>
            <person name="Porter C.F."/>
            <person name="Rogers A."/>
            <person name="Williams B."/>
            <person name="Antoshechkin I."/>
            <person name="Lee M.M."/>
            <person name="Goodwin Z."/>
            <person name="Lu X."/>
            <person name="Lewis E.E."/>
            <person name="Goodrich-Blair H."/>
            <person name="Stock S.P."/>
            <person name="Adams B.J."/>
            <person name="Sternberg P.W."/>
            <person name="Mortazavi A."/>
        </authorList>
    </citation>
    <scope>NUCLEOTIDE SEQUENCE [LARGE SCALE GENOMIC DNA]</scope>
    <source>
        <strain evidence="2 3">ALL</strain>
    </source>
</reference>
<feature type="compositionally biased region" description="Polar residues" evidence="1">
    <location>
        <begin position="163"/>
        <end position="180"/>
    </location>
</feature>
<feature type="compositionally biased region" description="Polar residues" evidence="1">
    <location>
        <begin position="96"/>
        <end position="121"/>
    </location>
</feature>
<proteinExistence type="predicted"/>
<feature type="region of interest" description="Disordered" evidence="1">
    <location>
        <begin position="1"/>
        <end position="139"/>
    </location>
</feature>
<feature type="compositionally biased region" description="Polar residues" evidence="1">
    <location>
        <begin position="747"/>
        <end position="760"/>
    </location>
</feature>
<feature type="region of interest" description="Disordered" evidence="1">
    <location>
        <begin position="802"/>
        <end position="865"/>
    </location>
</feature>
<name>A0A4U8UQ92_STECR</name>
<sequence length="865" mass="94388">MDPSVFNRVFRRKKEKKSKRSQTQITSCISASHGKRKPATEKSDRAESKVSDVREAFSEAKQMRKAEVASGGQFQANASQWPRPVVALTPAFKPSLSRQGSTSVAESTEMTEPGLASTSIPESAPAAVLQPSSVVSLPPIRPTVVSDKMIEFGAQPSEVPPVSQASLSRQPSSLSTTSGKMTEPIEHPSEAPQFVAQQLLSRQPSSLFTPSGKMTESLSEPAPVQATQLSLSCQPSSLSAVSSEMITMDVPLVKQLGDEVGAPVERRSIDSDSEPFVSKSFHSSTSSLLDDVELFQMSVDTQTDPTITIDRSMSHVPETEDQEPQTDITNAEPPRSSSIQTTLSMLEQHLNDKETWCSVPLAEEGVQCGSPLPGESAPICTAHGETQTVFDCADQEIQASQEASDQEIQVVRQTNSVEVEAVCVMTNAEVQPEKRDGVHQSVQAEVEQTEREVHAVTSSQNVETQMEIVESTSNEVQACVDSSHADIQAGREYVEAETQSDAAEEEDEFYVYPERTGVFDASQLWQDFDYGNDDGAAVEEAKEDNVEVSGEDEKAGVDWPPETVSVGVQTDLKSSKPSRHARVNASMKISAKRRLLGAHKKSRWILNMGQYMKGLRKFSSLKTSLKSDKAGPSHAQMGSQPSITYAAFVTSSRDGTRKTHLKTSKAKVKEIVSAKTSHLEHFTQTIEGTLAPPESASEVTQTNEKWLQDLVNNLDQLRKKTLQDVGIQTGVLARVQHLYGDSRNKKTLTISDTPGPSGESQKIMLKKGGSHDTLGIGSPTQTYDHSSLLSTRSLQEVEAAKWSSKPIRNVEPQSPSHTVTSRNWERQQTVADLRSRIEGIKGNVQKSESATEIDRSHDNKSPSER</sequence>
<evidence type="ECO:0000313" key="3">
    <source>
        <dbReference type="Proteomes" id="UP000298663"/>
    </source>
</evidence>
<reference evidence="2 3" key="2">
    <citation type="journal article" date="2019" name="G3 (Bethesda)">
        <title>Hybrid Assembly of the Genome of the Entomopathogenic Nematode Steinernema carpocapsae Identifies the X-Chromosome.</title>
        <authorList>
            <person name="Serra L."/>
            <person name="Macchietto M."/>
            <person name="Macias-Munoz A."/>
            <person name="McGill C.J."/>
            <person name="Rodriguez I.M."/>
            <person name="Rodriguez B."/>
            <person name="Murad R."/>
            <person name="Mortazavi A."/>
        </authorList>
    </citation>
    <scope>NUCLEOTIDE SEQUENCE [LARGE SCALE GENOMIC DNA]</scope>
    <source>
        <strain evidence="2 3">ALL</strain>
    </source>
</reference>
<evidence type="ECO:0000313" key="2">
    <source>
        <dbReference type="EMBL" id="TMS34939.1"/>
    </source>
</evidence>
<feature type="compositionally biased region" description="Basic residues" evidence="1">
    <location>
        <begin position="9"/>
        <end position="20"/>
    </location>
</feature>
<gene>
    <name evidence="2" type="ORF">L596_002433</name>
</gene>
<protein>
    <submittedName>
        <fullName evidence="2">Uncharacterized protein</fullName>
    </submittedName>
</protein>
<feature type="region of interest" description="Disordered" evidence="1">
    <location>
        <begin position="155"/>
        <end position="186"/>
    </location>
</feature>
<dbReference type="EMBL" id="CM016762">
    <property type="protein sequence ID" value="TMS34939.1"/>
    <property type="molecule type" value="Genomic_DNA"/>
</dbReference>
<feature type="compositionally biased region" description="Polar residues" evidence="1">
    <location>
        <begin position="325"/>
        <end position="338"/>
    </location>
</feature>
<dbReference type="EMBL" id="AZBU02000001">
    <property type="protein sequence ID" value="TMS34939.1"/>
    <property type="molecule type" value="Genomic_DNA"/>
</dbReference>
<feature type="compositionally biased region" description="Basic and acidic residues" evidence="1">
    <location>
        <begin position="852"/>
        <end position="865"/>
    </location>
</feature>
<evidence type="ECO:0000256" key="1">
    <source>
        <dbReference type="SAM" id="MobiDB-lite"/>
    </source>
</evidence>
<dbReference type="AlphaFoldDB" id="A0A4U8UQ92"/>
<keyword evidence="3" id="KW-1185">Reference proteome</keyword>
<feature type="compositionally biased region" description="Basic and acidic residues" evidence="1">
    <location>
        <begin position="38"/>
        <end position="67"/>
    </location>
</feature>
<organism evidence="2 3">
    <name type="scientific">Steinernema carpocapsae</name>
    <name type="common">Entomopathogenic nematode</name>
    <dbReference type="NCBI Taxonomy" id="34508"/>
    <lineage>
        <taxon>Eukaryota</taxon>
        <taxon>Metazoa</taxon>
        <taxon>Ecdysozoa</taxon>
        <taxon>Nematoda</taxon>
        <taxon>Chromadorea</taxon>
        <taxon>Rhabditida</taxon>
        <taxon>Tylenchina</taxon>
        <taxon>Panagrolaimomorpha</taxon>
        <taxon>Strongyloidoidea</taxon>
        <taxon>Steinernematidae</taxon>
        <taxon>Steinernema</taxon>
    </lineage>
</organism>
<feature type="region of interest" description="Disordered" evidence="1">
    <location>
        <begin position="312"/>
        <end position="338"/>
    </location>
</feature>